<dbReference type="GO" id="GO:0005525">
    <property type="term" value="F:GTP binding"/>
    <property type="evidence" value="ECO:0007669"/>
    <property type="project" value="InterPro"/>
</dbReference>
<dbReference type="PANTHER" id="PTHR11566">
    <property type="entry name" value="DYNAMIN"/>
    <property type="match status" value="1"/>
</dbReference>
<keyword evidence="7" id="KW-1185">Reference proteome</keyword>
<dbReference type="InterPro" id="IPR030381">
    <property type="entry name" value="G_DYNAMIN_dom"/>
</dbReference>
<dbReference type="Pfam" id="PF01031">
    <property type="entry name" value="Dynamin_M"/>
    <property type="match status" value="1"/>
</dbReference>
<dbReference type="Gene3D" id="1.20.120.1240">
    <property type="entry name" value="Dynamin, middle domain"/>
    <property type="match status" value="1"/>
</dbReference>
<dbReference type="InterPro" id="IPR045063">
    <property type="entry name" value="Dynamin_N"/>
</dbReference>
<dbReference type="GO" id="GO:0048312">
    <property type="term" value="P:intracellular distribution of mitochondria"/>
    <property type="evidence" value="ECO:0007669"/>
    <property type="project" value="TreeGrafter"/>
</dbReference>
<dbReference type="Proteomes" id="UP001285354">
    <property type="component" value="Unassembled WGS sequence"/>
</dbReference>
<dbReference type="PROSITE" id="PS51388">
    <property type="entry name" value="GED"/>
    <property type="match status" value="1"/>
</dbReference>
<dbReference type="GO" id="GO:0005739">
    <property type="term" value="C:mitochondrion"/>
    <property type="evidence" value="ECO:0007669"/>
    <property type="project" value="TreeGrafter"/>
</dbReference>
<gene>
    <name evidence="6" type="ORF">QTJ16_001818</name>
</gene>
<dbReference type="CDD" id="cd08771">
    <property type="entry name" value="DLP_1"/>
    <property type="match status" value="1"/>
</dbReference>
<feature type="domain" description="Dynamin-type G" evidence="5">
    <location>
        <begin position="37"/>
        <end position="320"/>
    </location>
</feature>
<dbReference type="GO" id="GO:0016020">
    <property type="term" value="C:membrane"/>
    <property type="evidence" value="ECO:0007669"/>
    <property type="project" value="TreeGrafter"/>
</dbReference>
<protein>
    <recommendedName>
        <fullName evidence="8">Interferon-induced GTP-binding protein Mx</fullName>
    </recommendedName>
</protein>
<evidence type="ECO:0000256" key="1">
    <source>
        <dbReference type="ARBA" id="ARBA00022741"/>
    </source>
</evidence>
<feature type="compositionally biased region" description="Basic residues" evidence="3">
    <location>
        <begin position="761"/>
        <end position="771"/>
    </location>
</feature>
<dbReference type="GO" id="GO:0005874">
    <property type="term" value="C:microtubule"/>
    <property type="evidence" value="ECO:0007669"/>
    <property type="project" value="TreeGrafter"/>
</dbReference>
<dbReference type="EMBL" id="JAUBYV010000002">
    <property type="protein sequence ID" value="KAK2628715.1"/>
    <property type="molecule type" value="Genomic_DNA"/>
</dbReference>
<dbReference type="InterPro" id="IPR001401">
    <property type="entry name" value="Dynamin_GTPase"/>
</dbReference>
<dbReference type="InterPro" id="IPR027417">
    <property type="entry name" value="P-loop_NTPase"/>
</dbReference>
<dbReference type="InterPro" id="IPR022812">
    <property type="entry name" value="Dynamin"/>
</dbReference>
<evidence type="ECO:0000259" key="4">
    <source>
        <dbReference type="PROSITE" id="PS51388"/>
    </source>
</evidence>
<dbReference type="FunFam" id="3.40.50.300:FF:001425">
    <property type="entry name" value="Dynamin GTPase, putative"/>
    <property type="match status" value="1"/>
</dbReference>
<evidence type="ECO:0000256" key="2">
    <source>
        <dbReference type="ARBA" id="ARBA00023134"/>
    </source>
</evidence>
<keyword evidence="2" id="KW-0342">GTP-binding</keyword>
<dbReference type="InterPro" id="IPR000375">
    <property type="entry name" value="Dynamin_stalk"/>
</dbReference>
<evidence type="ECO:0000313" key="7">
    <source>
        <dbReference type="Proteomes" id="UP001285354"/>
    </source>
</evidence>
<dbReference type="Pfam" id="PF00350">
    <property type="entry name" value="Dynamin_N"/>
    <property type="match status" value="1"/>
</dbReference>
<name>A0AAD9T5K7_9HELO</name>
<dbReference type="PROSITE" id="PS51718">
    <property type="entry name" value="G_DYNAMIN_2"/>
    <property type="match status" value="1"/>
</dbReference>
<dbReference type="GO" id="GO:0006897">
    <property type="term" value="P:endocytosis"/>
    <property type="evidence" value="ECO:0007669"/>
    <property type="project" value="TreeGrafter"/>
</dbReference>
<dbReference type="PRINTS" id="PR00195">
    <property type="entry name" value="DYNAMIN"/>
</dbReference>
<sequence length="771" mass="86400">MEPPTETAQRATPLQSMDHRDLLDIIDKLRLQGISQFVDLPQIIVCGDQSSGKSSALEAASGMSFPTKDNLCTRFATELILRRSPSVGVNVHIIPSPDRPSDEKERLEAFEYTHDVLDIGRAVEDAKDAMGLNGNEKVFSTDILRVEISGPSQPHLTMVDLPGLFLAGNKDQSAEDSELVKSLVLEYMRKPRSIILAVVSAKSDFALQQVTQHARAVDPKGTRTLGLITKPDTLDEGSDSERFFVELAQNKDVKFRLGWHVLRNRSYASRDTSTSERDREEADFFARGIWTNIETSQLGVARLRLRLSNVLQDQILLQLPSVLEEIEAGIKQCRDKLARLGAPRTSISKQRRYLLKTSARFSSLLKAAVDGQYTDAFFASTDDADAYPRRLRAVVQNTLSEFAEKMRMDGHARIIREYPAPAIDDERCVFRSDYIEEVKALMKETRGRELPGTYNPLIVADLFSKQCKPWKELVCSLSDSILGSAYATVDLVLQHTADEQTGKVLFREVVGPVMERQRYSLGIKVEEILEPHLLGHPITYNHYLTENVQRAQAARIRRQVESKLKDFFGVDEVNQDNVRSVFSMDTLLNTLTSFIEPDMEKFSCSMATDMMEAYYKVALKKLIDDVSILAIERCLIQKLPDLLSSDMILDLTDEDIQRIAGESIESVAERARAMHKLKVLEAGMAELKRFKKHNPPIMATRKVAKLQETPARSEPSPSPDSCPESGIIEETDMLPTTPDESVPTPAPDFDSFFGITTGTKSGKKGKKGGRW</sequence>
<comment type="caution">
    <text evidence="6">The sequence shown here is derived from an EMBL/GenBank/DDBJ whole genome shotgun (WGS) entry which is preliminary data.</text>
</comment>
<evidence type="ECO:0008006" key="8">
    <source>
        <dbReference type="Google" id="ProtNLM"/>
    </source>
</evidence>
<dbReference type="InterPro" id="IPR020850">
    <property type="entry name" value="GED_dom"/>
</dbReference>
<evidence type="ECO:0000313" key="6">
    <source>
        <dbReference type="EMBL" id="KAK2628715.1"/>
    </source>
</evidence>
<dbReference type="GO" id="GO:0008017">
    <property type="term" value="F:microtubule binding"/>
    <property type="evidence" value="ECO:0007669"/>
    <property type="project" value="TreeGrafter"/>
</dbReference>
<evidence type="ECO:0000259" key="5">
    <source>
        <dbReference type="PROSITE" id="PS51718"/>
    </source>
</evidence>
<dbReference type="SMART" id="SM00053">
    <property type="entry name" value="DYNc"/>
    <property type="match status" value="1"/>
</dbReference>
<reference evidence="6" key="1">
    <citation type="submission" date="2023-06" db="EMBL/GenBank/DDBJ databases">
        <title>Draft genome of Marssonina rosae.</title>
        <authorList>
            <person name="Cheng Q."/>
        </authorList>
    </citation>
    <scope>NUCLEOTIDE SEQUENCE</scope>
    <source>
        <strain evidence="6">R4</strain>
    </source>
</reference>
<evidence type="ECO:0000256" key="3">
    <source>
        <dbReference type="SAM" id="MobiDB-lite"/>
    </source>
</evidence>
<keyword evidence="1" id="KW-0547">Nucleotide-binding</keyword>
<dbReference type="AlphaFoldDB" id="A0AAD9T5K7"/>
<dbReference type="SUPFAM" id="SSF52540">
    <property type="entry name" value="P-loop containing nucleoside triphosphate hydrolases"/>
    <property type="match status" value="1"/>
</dbReference>
<proteinExistence type="predicted"/>
<feature type="domain" description="GED" evidence="4">
    <location>
        <begin position="604"/>
        <end position="695"/>
    </location>
</feature>
<accession>A0AAD9T5K7</accession>
<dbReference type="GO" id="GO:0016559">
    <property type="term" value="P:peroxisome fission"/>
    <property type="evidence" value="ECO:0007669"/>
    <property type="project" value="TreeGrafter"/>
</dbReference>
<feature type="region of interest" description="Disordered" evidence="3">
    <location>
        <begin position="704"/>
        <end position="771"/>
    </location>
</feature>
<organism evidence="6 7">
    <name type="scientific">Diplocarpon rosae</name>
    <dbReference type="NCBI Taxonomy" id="946125"/>
    <lineage>
        <taxon>Eukaryota</taxon>
        <taxon>Fungi</taxon>
        <taxon>Dikarya</taxon>
        <taxon>Ascomycota</taxon>
        <taxon>Pezizomycotina</taxon>
        <taxon>Leotiomycetes</taxon>
        <taxon>Helotiales</taxon>
        <taxon>Drepanopezizaceae</taxon>
        <taxon>Diplocarpon</taxon>
    </lineage>
</organism>
<dbReference type="Gene3D" id="3.40.50.300">
    <property type="entry name" value="P-loop containing nucleotide triphosphate hydrolases"/>
    <property type="match status" value="1"/>
</dbReference>
<dbReference type="GO" id="GO:0000266">
    <property type="term" value="P:mitochondrial fission"/>
    <property type="evidence" value="ECO:0007669"/>
    <property type="project" value="TreeGrafter"/>
</dbReference>
<dbReference type="GO" id="GO:0003924">
    <property type="term" value="F:GTPase activity"/>
    <property type="evidence" value="ECO:0007669"/>
    <property type="project" value="InterPro"/>
</dbReference>
<dbReference type="PANTHER" id="PTHR11566:SF149">
    <property type="entry name" value="GTPASE, PUTATIVE (AFU_ORTHOLOGUE AFUA_6G11890)-RELATED"/>
    <property type="match status" value="1"/>
</dbReference>
<feature type="compositionally biased region" description="Low complexity" evidence="3">
    <location>
        <begin position="713"/>
        <end position="725"/>
    </location>
</feature>